<organism evidence="7 8">
    <name type="scientific">Jiella flava</name>
    <dbReference type="NCBI Taxonomy" id="2816857"/>
    <lineage>
        <taxon>Bacteria</taxon>
        <taxon>Pseudomonadati</taxon>
        <taxon>Pseudomonadota</taxon>
        <taxon>Alphaproteobacteria</taxon>
        <taxon>Hyphomicrobiales</taxon>
        <taxon>Aurantimonadaceae</taxon>
        <taxon>Jiella</taxon>
    </lineage>
</organism>
<dbReference type="AlphaFoldDB" id="A0A939FT86"/>
<keyword evidence="1" id="KW-0813">Transport</keyword>
<evidence type="ECO:0000256" key="3">
    <source>
        <dbReference type="ARBA" id="ARBA00022764"/>
    </source>
</evidence>
<reference evidence="7" key="1">
    <citation type="submission" date="2021-03" db="EMBL/GenBank/DDBJ databases">
        <title>Whole genome sequence of Jiella sp. CQZ9-1.</title>
        <authorList>
            <person name="Tuo L."/>
        </authorList>
    </citation>
    <scope>NUCLEOTIDE SEQUENCE</scope>
    <source>
        <strain evidence="7">CQZ9-1</strain>
    </source>
</reference>
<feature type="domain" description="Organic solvent tolerance-like N-terminal" evidence="6">
    <location>
        <begin position="49"/>
        <end position="174"/>
    </location>
</feature>
<dbReference type="Proteomes" id="UP000664122">
    <property type="component" value="Unassembled WGS sequence"/>
</dbReference>
<dbReference type="GO" id="GO:0001530">
    <property type="term" value="F:lipopolysaccharide binding"/>
    <property type="evidence" value="ECO:0007669"/>
    <property type="project" value="InterPro"/>
</dbReference>
<evidence type="ECO:0000256" key="2">
    <source>
        <dbReference type="ARBA" id="ARBA00022729"/>
    </source>
</evidence>
<evidence type="ECO:0000313" key="7">
    <source>
        <dbReference type="EMBL" id="MBO0661508.1"/>
    </source>
</evidence>
<evidence type="ECO:0000259" key="6">
    <source>
        <dbReference type="Pfam" id="PF03968"/>
    </source>
</evidence>
<evidence type="ECO:0000256" key="1">
    <source>
        <dbReference type="ARBA" id="ARBA00022448"/>
    </source>
</evidence>
<evidence type="ECO:0000256" key="4">
    <source>
        <dbReference type="SAM" id="MobiDB-lite"/>
    </source>
</evidence>
<dbReference type="GO" id="GO:0009279">
    <property type="term" value="C:cell outer membrane"/>
    <property type="evidence" value="ECO:0007669"/>
    <property type="project" value="TreeGrafter"/>
</dbReference>
<comment type="caution">
    <text evidence="7">The sequence shown here is derived from an EMBL/GenBank/DDBJ whole genome shotgun (WGS) entry which is preliminary data.</text>
</comment>
<dbReference type="GO" id="GO:0017089">
    <property type="term" value="F:glycolipid transfer activity"/>
    <property type="evidence" value="ECO:0007669"/>
    <property type="project" value="TreeGrafter"/>
</dbReference>
<protein>
    <submittedName>
        <fullName evidence="7">Lipopolysaccharide transport periplasmic protein LptA</fullName>
    </submittedName>
</protein>
<dbReference type="InterPro" id="IPR005653">
    <property type="entry name" value="OstA-like_N"/>
</dbReference>
<dbReference type="PANTHER" id="PTHR36504">
    <property type="entry name" value="LIPOPOLYSACCHARIDE EXPORT SYSTEM PROTEIN LPTA"/>
    <property type="match status" value="1"/>
</dbReference>
<dbReference type="RefSeq" id="WP_207256167.1">
    <property type="nucleotide sequence ID" value="NZ_JAFMPP010000002.1"/>
</dbReference>
<evidence type="ECO:0000313" key="8">
    <source>
        <dbReference type="Proteomes" id="UP000664122"/>
    </source>
</evidence>
<dbReference type="GO" id="GO:0015920">
    <property type="term" value="P:lipopolysaccharide transport"/>
    <property type="evidence" value="ECO:0007669"/>
    <property type="project" value="InterPro"/>
</dbReference>
<accession>A0A939FT86</accession>
<keyword evidence="8" id="KW-1185">Reference proteome</keyword>
<dbReference type="InterPro" id="IPR014340">
    <property type="entry name" value="LptA"/>
</dbReference>
<proteinExistence type="predicted"/>
<feature type="chain" id="PRO_5037465475" evidence="5">
    <location>
        <begin position="26"/>
        <end position="206"/>
    </location>
</feature>
<keyword evidence="3" id="KW-0574">Periplasm</keyword>
<dbReference type="Gene3D" id="2.60.450.10">
    <property type="entry name" value="Lipopolysaccharide (LPS) transport protein A like domain"/>
    <property type="match status" value="1"/>
</dbReference>
<feature type="signal peptide" evidence="5">
    <location>
        <begin position="1"/>
        <end position="25"/>
    </location>
</feature>
<dbReference type="GO" id="GO:0030288">
    <property type="term" value="C:outer membrane-bounded periplasmic space"/>
    <property type="evidence" value="ECO:0007669"/>
    <property type="project" value="TreeGrafter"/>
</dbReference>
<gene>
    <name evidence="7" type="primary">lptA</name>
    <name evidence="7" type="ORF">J1C48_02870</name>
</gene>
<evidence type="ECO:0000256" key="5">
    <source>
        <dbReference type="SAM" id="SignalP"/>
    </source>
</evidence>
<dbReference type="NCBIfam" id="TIGR03002">
    <property type="entry name" value="outer_YhbN_LptA"/>
    <property type="match status" value="1"/>
</dbReference>
<feature type="region of interest" description="Disordered" evidence="4">
    <location>
        <begin position="93"/>
        <end position="113"/>
    </location>
</feature>
<dbReference type="EMBL" id="JAFMPP010000002">
    <property type="protein sequence ID" value="MBO0661508.1"/>
    <property type="molecule type" value="Genomic_DNA"/>
</dbReference>
<name>A0A939FT86_9HYPH</name>
<dbReference type="Pfam" id="PF03968">
    <property type="entry name" value="LptD_N"/>
    <property type="match status" value="1"/>
</dbReference>
<dbReference type="PANTHER" id="PTHR36504:SF1">
    <property type="entry name" value="LIPOPOLYSACCHARIDE EXPORT SYSTEM PROTEIN LPTA"/>
    <property type="match status" value="1"/>
</dbReference>
<dbReference type="InterPro" id="IPR052037">
    <property type="entry name" value="LPS_export_LptA"/>
</dbReference>
<keyword evidence="2 5" id="KW-0732">Signal</keyword>
<sequence>MSSKFISRIAALLMLSLSPTLPALAQQNGTDLGRNFSGLQLRGDKPIAIESNQLDVDDRNNVATFSGNVSVKQGDVQLRSGKLIVYYKRDAKKAGGPQTSPASTPGALPGGSSQIDRLEATEKVYVKSSNQVATADKAQFDMAKKLVTLTGNVVLTQGDNVAEGCRLTIQMNTGVARLESQSCGKASNGRVRLMLTPGQNGSSSGN</sequence>